<reference evidence="2 3" key="3">
    <citation type="journal article" date="2013" name="Rice">
        <title>Improvement of the Oryza sativa Nipponbare reference genome using next generation sequence and optical map data.</title>
        <authorList>
            <person name="Kawahara Y."/>
            <person name="de la Bastide M."/>
            <person name="Hamilton J.P."/>
            <person name="Kanamori H."/>
            <person name="McCombie W.R."/>
            <person name="Ouyang S."/>
            <person name="Schwartz D.C."/>
            <person name="Tanaka T."/>
            <person name="Wu J."/>
            <person name="Zhou S."/>
            <person name="Childs K.L."/>
            <person name="Davidson R.M."/>
            <person name="Lin H."/>
            <person name="Quesada-Ocampo L."/>
            <person name="Vaillancourt B."/>
            <person name="Sakai H."/>
            <person name="Lee S.S."/>
            <person name="Kim J."/>
            <person name="Numa H."/>
            <person name="Itoh T."/>
            <person name="Buell C.R."/>
            <person name="Matsumoto T."/>
        </authorList>
    </citation>
    <scope>NUCLEOTIDE SEQUENCE [LARGE SCALE GENOMIC DNA]</scope>
    <source>
        <strain evidence="3">cv. Nipponbare</strain>
    </source>
</reference>
<organism evidence="2 3">
    <name type="scientific">Oryza sativa subsp. japonica</name>
    <name type="common">Rice</name>
    <dbReference type="NCBI Taxonomy" id="39947"/>
    <lineage>
        <taxon>Eukaryota</taxon>
        <taxon>Viridiplantae</taxon>
        <taxon>Streptophyta</taxon>
        <taxon>Embryophyta</taxon>
        <taxon>Tracheophyta</taxon>
        <taxon>Spermatophyta</taxon>
        <taxon>Magnoliopsida</taxon>
        <taxon>Liliopsida</taxon>
        <taxon>Poales</taxon>
        <taxon>Poaceae</taxon>
        <taxon>BOP clade</taxon>
        <taxon>Oryzoideae</taxon>
        <taxon>Oryzeae</taxon>
        <taxon>Oryzinae</taxon>
        <taxon>Oryza</taxon>
        <taxon>Oryza sativa</taxon>
    </lineage>
</organism>
<dbReference type="EMBL" id="AP014966">
    <property type="protein sequence ID" value="BAT09986.1"/>
    <property type="molecule type" value="Genomic_DNA"/>
</dbReference>
<dbReference type="Gramene" id="Os10t0161100-01">
    <property type="protein sequence ID" value="Os10t0161100-01"/>
    <property type="gene ID" value="Os10g0161100"/>
</dbReference>
<reference evidence="3" key="1">
    <citation type="journal article" date="2005" name="Nature">
        <title>The map-based sequence of the rice genome.</title>
        <authorList>
            <consortium name="International rice genome sequencing project (IRGSP)"/>
            <person name="Matsumoto T."/>
            <person name="Wu J."/>
            <person name="Kanamori H."/>
            <person name="Katayose Y."/>
            <person name="Fujisawa M."/>
            <person name="Namiki N."/>
            <person name="Mizuno H."/>
            <person name="Yamamoto K."/>
            <person name="Antonio B.A."/>
            <person name="Baba T."/>
            <person name="Sakata K."/>
            <person name="Nagamura Y."/>
            <person name="Aoki H."/>
            <person name="Arikawa K."/>
            <person name="Arita K."/>
            <person name="Bito T."/>
            <person name="Chiden Y."/>
            <person name="Fujitsuka N."/>
            <person name="Fukunaka R."/>
            <person name="Hamada M."/>
            <person name="Harada C."/>
            <person name="Hayashi A."/>
            <person name="Hijishita S."/>
            <person name="Honda M."/>
            <person name="Hosokawa S."/>
            <person name="Ichikawa Y."/>
            <person name="Idonuma A."/>
            <person name="Iijima M."/>
            <person name="Ikeda M."/>
            <person name="Ikeno M."/>
            <person name="Ito K."/>
            <person name="Ito S."/>
            <person name="Ito T."/>
            <person name="Ito Y."/>
            <person name="Ito Y."/>
            <person name="Iwabuchi A."/>
            <person name="Kamiya K."/>
            <person name="Karasawa W."/>
            <person name="Kurita K."/>
            <person name="Katagiri S."/>
            <person name="Kikuta A."/>
            <person name="Kobayashi H."/>
            <person name="Kobayashi N."/>
            <person name="Machita K."/>
            <person name="Maehara T."/>
            <person name="Masukawa M."/>
            <person name="Mizubayashi T."/>
            <person name="Mukai Y."/>
            <person name="Nagasaki H."/>
            <person name="Nagata Y."/>
            <person name="Naito S."/>
            <person name="Nakashima M."/>
            <person name="Nakama Y."/>
            <person name="Nakamichi Y."/>
            <person name="Nakamura M."/>
            <person name="Meguro A."/>
            <person name="Negishi M."/>
            <person name="Ohta I."/>
            <person name="Ohta T."/>
            <person name="Okamoto M."/>
            <person name="Ono N."/>
            <person name="Saji S."/>
            <person name="Sakaguchi M."/>
            <person name="Sakai K."/>
            <person name="Shibata M."/>
            <person name="Shimokawa T."/>
            <person name="Song J."/>
            <person name="Takazaki Y."/>
            <person name="Terasawa K."/>
            <person name="Tsugane M."/>
            <person name="Tsuji K."/>
            <person name="Ueda S."/>
            <person name="Waki K."/>
            <person name="Yamagata H."/>
            <person name="Yamamoto M."/>
            <person name="Yamamoto S."/>
            <person name="Yamane H."/>
            <person name="Yoshiki S."/>
            <person name="Yoshihara R."/>
            <person name="Yukawa K."/>
            <person name="Zhong H."/>
            <person name="Yano M."/>
            <person name="Yuan Q."/>
            <person name="Ouyang S."/>
            <person name="Liu J."/>
            <person name="Jones K.M."/>
            <person name="Gansberger K."/>
            <person name="Moffat K."/>
            <person name="Hill J."/>
            <person name="Bera J."/>
            <person name="Fadrosh D."/>
            <person name="Jin S."/>
            <person name="Johri S."/>
            <person name="Kim M."/>
            <person name="Overton L."/>
            <person name="Reardon M."/>
            <person name="Tsitrin T."/>
            <person name="Vuong H."/>
            <person name="Weaver B."/>
            <person name="Ciecko A."/>
            <person name="Tallon L."/>
            <person name="Jackson J."/>
            <person name="Pai G."/>
            <person name="Aken S.V."/>
            <person name="Utterback T."/>
            <person name="Reidmuller S."/>
            <person name="Feldblyum T."/>
            <person name="Hsiao J."/>
            <person name="Zismann V."/>
            <person name="Iobst S."/>
            <person name="de Vazeille A.R."/>
            <person name="Buell C.R."/>
            <person name="Ying K."/>
            <person name="Li Y."/>
            <person name="Lu T."/>
            <person name="Huang Y."/>
            <person name="Zhao Q."/>
            <person name="Feng Q."/>
            <person name="Zhang L."/>
            <person name="Zhu J."/>
            <person name="Weng Q."/>
            <person name="Mu J."/>
            <person name="Lu Y."/>
            <person name="Fan D."/>
            <person name="Liu Y."/>
            <person name="Guan J."/>
            <person name="Zhang Y."/>
            <person name="Yu S."/>
            <person name="Liu X."/>
            <person name="Zhang Y."/>
            <person name="Hong G."/>
            <person name="Han B."/>
            <person name="Choisne N."/>
            <person name="Demange N."/>
            <person name="Orjeda G."/>
            <person name="Samain S."/>
            <person name="Cattolico L."/>
            <person name="Pelletier E."/>
            <person name="Couloux A."/>
            <person name="Segurens B."/>
            <person name="Wincker P."/>
            <person name="D'Hont A."/>
            <person name="Scarpelli C."/>
            <person name="Weissenbach J."/>
            <person name="Salanoubat M."/>
            <person name="Quetier F."/>
            <person name="Yu Y."/>
            <person name="Kim H.R."/>
            <person name="Rambo T."/>
            <person name="Currie J."/>
            <person name="Collura K."/>
            <person name="Luo M."/>
            <person name="Yang T."/>
            <person name="Ammiraju J.S.S."/>
            <person name="Engler F."/>
            <person name="Soderlund C."/>
            <person name="Wing R.A."/>
            <person name="Palmer L.E."/>
            <person name="de la Bastide M."/>
            <person name="Spiegel L."/>
            <person name="Nascimento L."/>
            <person name="Zutavern T."/>
            <person name="O'Shaughnessy A."/>
            <person name="Dike S."/>
            <person name="Dedhia N."/>
            <person name="Preston R."/>
            <person name="Balija V."/>
            <person name="McCombie W.R."/>
            <person name="Chow T."/>
            <person name="Chen H."/>
            <person name="Chung M."/>
            <person name="Chen C."/>
            <person name="Shaw J."/>
            <person name="Wu H."/>
            <person name="Hsiao K."/>
            <person name="Chao Y."/>
            <person name="Chu M."/>
            <person name="Cheng C."/>
            <person name="Hour A."/>
            <person name="Lee P."/>
            <person name="Lin S."/>
            <person name="Lin Y."/>
            <person name="Liou J."/>
            <person name="Liu S."/>
            <person name="Hsing Y."/>
            <person name="Raghuvanshi S."/>
            <person name="Mohanty A."/>
            <person name="Bharti A.K."/>
            <person name="Gaur A."/>
            <person name="Gupta V."/>
            <person name="Kumar D."/>
            <person name="Ravi V."/>
            <person name="Vij S."/>
            <person name="Kapur A."/>
            <person name="Khurana P."/>
            <person name="Khurana P."/>
            <person name="Khurana J.P."/>
            <person name="Tyagi A.K."/>
            <person name="Gaikwad K."/>
            <person name="Singh A."/>
            <person name="Dalal V."/>
            <person name="Srivastava S."/>
            <person name="Dixit A."/>
            <person name="Pal A.K."/>
            <person name="Ghazi I.A."/>
            <person name="Yadav M."/>
            <person name="Pandit A."/>
            <person name="Bhargava A."/>
            <person name="Sureshbabu K."/>
            <person name="Batra K."/>
            <person name="Sharma T.R."/>
            <person name="Mohapatra T."/>
            <person name="Singh N.K."/>
            <person name="Messing J."/>
            <person name="Nelson A.B."/>
            <person name="Fuks G."/>
            <person name="Kavchok S."/>
            <person name="Keizer G."/>
            <person name="Linton E."/>
            <person name="Llaca V."/>
            <person name="Song R."/>
            <person name="Tanyolac B."/>
            <person name="Young S."/>
            <person name="Ho-Il K."/>
            <person name="Hahn J.H."/>
            <person name="Sangsakoo G."/>
            <person name="Vanavichit A."/>
            <person name="de Mattos Luiz.A.T."/>
            <person name="Zimmer P.D."/>
            <person name="Malone G."/>
            <person name="Dellagostin O."/>
            <person name="de Oliveira A.C."/>
            <person name="Bevan M."/>
            <person name="Bancroft I."/>
            <person name="Minx P."/>
            <person name="Cordum H."/>
            <person name="Wilson R."/>
            <person name="Cheng Z."/>
            <person name="Jin W."/>
            <person name="Jiang J."/>
            <person name="Leong S.A."/>
            <person name="Iwama H."/>
            <person name="Gojobori T."/>
            <person name="Itoh T."/>
            <person name="Niimura Y."/>
            <person name="Fujii Y."/>
            <person name="Habara T."/>
            <person name="Sakai H."/>
            <person name="Sato Y."/>
            <person name="Wilson G."/>
            <person name="Kumar K."/>
            <person name="McCouch S."/>
            <person name="Juretic N."/>
            <person name="Hoen D."/>
            <person name="Wright S."/>
            <person name="Bruskiewich R."/>
            <person name="Bureau T."/>
            <person name="Miyao A."/>
            <person name="Hirochika H."/>
            <person name="Nishikawa T."/>
            <person name="Kadowaki K."/>
            <person name="Sugiura M."/>
            <person name="Burr B."/>
            <person name="Sasaki T."/>
        </authorList>
    </citation>
    <scope>NUCLEOTIDE SEQUENCE [LARGE SCALE GENOMIC DNA]</scope>
    <source>
        <strain evidence="3">cv. Nipponbare</strain>
    </source>
</reference>
<evidence type="ECO:0000313" key="2">
    <source>
        <dbReference type="EMBL" id="BAT09986.1"/>
    </source>
</evidence>
<gene>
    <name evidence="2" type="ordered locus">Os10g0161100</name>
    <name evidence="2" type="ORF">OSNPB_100161100</name>
</gene>
<feature type="region of interest" description="Disordered" evidence="1">
    <location>
        <begin position="18"/>
        <end position="85"/>
    </location>
</feature>
<name>A0A0N7KRG9_ORYSJ</name>
<proteinExistence type="predicted"/>
<accession>A0A0N7KRG9</accession>
<feature type="non-terminal residue" evidence="2">
    <location>
        <position position="200"/>
    </location>
</feature>
<dbReference type="InParanoid" id="A0A0N7KRG9"/>
<keyword evidence="3" id="KW-1185">Reference proteome</keyword>
<reference evidence="2 3" key="2">
    <citation type="journal article" date="2013" name="Plant Cell Physiol.">
        <title>Rice Annotation Project Database (RAP-DB): an integrative and interactive database for rice genomics.</title>
        <authorList>
            <person name="Sakai H."/>
            <person name="Lee S.S."/>
            <person name="Tanaka T."/>
            <person name="Numa H."/>
            <person name="Kim J."/>
            <person name="Kawahara Y."/>
            <person name="Wakimoto H."/>
            <person name="Yang C.C."/>
            <person name="Iwamoto M."/>
            <person name="Abe T."/>
            <person name="Yamada Y."/>
            <person name="Muto A."/>
            <person name="Inokuchi H."/>
            <person name="Ikemura T."/>
            <person name="Matsumoto T."/>
            <person name="Sasaki T."/>
            <person name="Itoh T."/>
        </authorList>
    </citation>
    <scope>NUCLEOTIDE SEQUENCE [LARGE SCALE GENOMIC DNA]</scope>
    <source>
        <strain evidence="3">cv. Nipponbare</strain>
    </source>
</reference>
<evidence type="ECO:0000313" key="3">
    <source>
        <dbReference type="Proteomes" id="UP000059680"/>
    </source>
</evidence>
<dbReference type="Proteomes" id="UP000059680">
    <property type="component" value="Chromosome 10"/>
</dbReference>
<sequence>YSSASLCTTHARFLRIARNPQSAGKKNTLAPPHIAAPLPLRHGSSSSSRVPSASAIRRGTTPPSRPAPPPRSPPPIPRPPPSLNPLCRAPIIGSSVVVISTSTVVESPAPHPRPRRFSTPHHLPSTLIANLLLSATASARIHACPDHAADATPRSQLTNVVPLPPAPHPTLSSPFGLRGFASVPHRHENGWADTGGSWVK</sequence>
<feature type="compositionally biased region" description="Pro residues" evidence="1">
    <location>
        <begin position="63"/>
        <end position="83"/>
    </location>
</feature>
<dbReference type="AlphaFoldDB" id="A0A0N7KRG9"/>
<protein>
    <submittedName>
        <fullName evidence="2">Os10g0161100 protein</fullName>
    </submittedName>
</protein>
<dbReference type="PaxDb" id="39947-A0A0N7KRG9"/>
<feature type="compositionally biased region" description="Low complexity" evidence="1">
    <location>
        <begin position="29"/>
        <end position="54"/>
    </location>
</feature>
<evidence type="ECO:0000256" key="1">
    <source>
        <dbReference type="SAM" id="MobiDB-lite"/>
    </source>
</evidence>